<dbReference type="PANTHER" id="PTHR33067">
    <property type="entry name" value="RNA-DIRECTED DNA POLYMERASE-RELATED"/>
    <property type="match status" value="1"/>
</dbReference>
<dbReference type="OrthoDB" id="1934381at2759"/>
<dbReference type="Pfam" id="PF13650">
    <property type="entry name" value="Asp_protease_2"/>
    <property type="match status" value="1"/>
</dbReference>
<dbReference type="AlphaFoldDB" id="A0A9N7R233"/>
<evidence type="ECO:0000313" key="1">
    <source>
        <dbReference type="EMBL" id="CAA0806679.1"/>
    </source>
</evidence>
<protein>
    <recommendedName>
        <fullName evidence="3">Aspartic peptidase DDI1-type domain-containing protein</fullName>
    </recommendedName>
</protein>
<dbReference type="InterPro" id="IPR021109">
    <property type="entry name" value="Peptidase_aspartic_dom_sf"/>
</dbReference>
<comment type="caution">
    <text evidence="1">The sequence shown here is derived from an EMBL/GenBank/DDBJ whole genome shotgun (WGS) entry which is preliminary data.</text>
</comment>
<feature type="non-terminal residue" evidence="1">
    <location>
        <position position="1"/>
    </location>
</feature>
<dbReference type="SUPFAM" id="SSF50630">
    <property type="entry name" value="Acid proteases"/>
    <property type="match status" value="1"/>
</dbReference>
<evidence type="ECO:0000313" key="2">
    <source>
        <dbReference type="Proteomes" id="UP001153555"/>
    </source>
</evidence>
<dbReference type="Gene3D" id="2.40.70.10">
    <property type="entry name" value="Acid Proteases"/>
    <property type="match status" value="1"/>
</dbReference>
<dbReference type="Proteomes" id="UP001153555">
    <property type="component" value="Unassembled WGS sequence"/>
</dbReference>
<feature type="non-terminal residue" evidence="1">
    <location>
        <position position="162"/>
    </location>
</feature>
<name>A0A9N7R233_STRHE</name>
<accession>A0A9N7R233</accession>
<gene>
    <name evidence="1" type="ORF">SHERM_09563</name>
</gene>
<proteinExistence type="predicted"/>
<dbReference type="CDD" id="cd00303">
    <property type="entry name" value="retropepsin_like"/>
    <property type="match status" value="1"/>
</dbReference>
<evidence type="ECO:0008006" key="3">
    <source>
        <dbReference type="Google" id="ProtNLM"/>
    </source>
</evidence>
<dbReference type="PANTHER" id="PTHR33067:SF9">
    <property type="entry name" value="RNA-DIRECTED DNA POLYMERASE"/>
    <property type="match status" value="1"/>
</dbReference>
<keyword evidence="2" id="KW-1185">Reference proteome</keyword>
<reference evidence="1" key="1">
    <citation type="submission" date="2019-12" db="EMBL/GenBank/DDBJ databases">
        <authorList>
            <person name="Scholes J."/>
        </authorList>
    </citation>
    <scope>NUCLEOTIDE SEQUENCE</scope>
</reference>
<organism evidence="1 2">
    <name type="scientific">Striga hermonthica</name>
    <name type="common">Purple witchweed</name>
    <name type="synonym">Buchnera hermonthica</name>
    <dbReference type="NCBI Taxonomy" id="68872"/>
    <lineage>
        <taxon>Eukaryota</taxon>
        <taxon>Viridiplantae</taxon>
        <taxon>Streptophyta</taxon>
        <taxon>Embryophyta</taxon>
        <taxon>Tracheophyta</taxon>
        <taxon>Spermatophyta</taxon>
        <taxon>Magnoliopsida</taxon>
        <taxon>eudicotyledons</taxon>
        <taxon>Gunneridae</taxon>
        <taxon>Pentapetalae</taxon>
        <taxon>asterids</taxon>
        <taxon>lamiids</taxon>
        <taxon>Lamiales</taxon>
        <taxon>Orobanchaceae</taxon>
        <taxon>Buchnereae</taxon>
        <taxon>Striga</taxon>
    </lineage>
</organism>
<dbReference type="EMBL" id="CACSLK010000984">
    <property type="protein sequence ID" value="CAA0806679.1"/>
    <property type="molecule type" value="Genomic_DNA"/>
</dbReference>
<sequence>KLKAYEKVNLTEECSAMIQKKMPFKSKDPRSFTIACIIGGKRFGKVLCDLGASINLMPLSIFKRLEIGTIRLTTILLQMVDRSLSYPKGIVEDVFVKVEGFIFPANFVVLDMDEDKEVPLILGHPFLATGGALIDVKNGELTLRVDEESITFSIYQAISSSI</sequence>